<dbReference type="PANTHER" id="PTHR11825:SF44">
    <property type="entry name" value="BRANCHED-CHAIN-AMINO-ACID AMINOTRANSFERASE"/>
    <property type="match status" value="1"/>
</dbReference>
<feature type="modified residue" description="N6-(pyridoxal phosphate)lysine" evidence="14">
    <location>
        <position position="200"/>
    </location>
</feature>
<comment type="similarity">
    <text evidence="5 15">Belongs to the class-IV pyridoxal-phosphate-dependent aminotransferase family.</text>
</comment>
<comment type="pathway">
    <text evidence="4">Amino-acid biosynthesis; L-leucine biosynthesis; L-leucine from 3-methyl-2-oxobutanoate: step 4/4.</text>
</comment>
<evidence type="ECO:0000256" key="13">
    <source>
        <dbReference type="ARBA" id="ARBA00049229"/>
    </source>
</evidence>
<keyword evidence="10 17" id="KW-0100">Branched-chain amino acid biosynthesis</keyword>
<evidence type="ECO:0000256" key="9">
    <source>
        <dbReference type="ARBA" id="ARBA00022898"/>
    </source>
</evidence>
<protein>
    <recommendedName>
        <fullName evidence="17">Branched-chain-amino-acid aminotransferase</fullName>
        <ecNumber evidence="17">2.6.1.42</ecNumber>
    </recommendedName>
</protein>
<organism evidence="18 19">
    <name type="scientific">Actinocorallia herbida</name>
    <dbReference type="NCBI Taxonomy" id="58109"/>
    <lineage>
        <taxon>Bacteria</taxon>
        <taxon>Bacillati</taxon>
        <taxon>Actinomycetota</taxon>
        <taxon>Actinomycetes</taxon>
        <taxon>Streptosporangiales</taxon>
        <taxon>Thermomonosporaceae</taxon>
        <taxon>Actinocorallia</taxon>
    </lineage>
</organism>
<dbReference type="InterPro" id="IPR001544">
    <property type="entry name" value="Aminotrans_IV"/>
</dbReference>
<dbReference type="UniPathway" id="UPA00048">
    <property type="reaction ID" value="UER00073"/>
</dbReference>
<dbReference type="InterPro" id="IPR043132">
    <property type="entry name" value="BCAT-like_C"/>
</dbReference>
<evidence type="ECO:0000256" key="7">
    <source>
        <dbReference type="ARBA" id="ARBA00022605"/>
    </source>
</evidence>
<dbReference type="SUPFAM" id="SSF56752">
    <property type="entry name" value="D-aminoacid aminotransferase-like PLP-dependent enzymes"/>
    <property type="match status" value="1"/>
</dbReference>
<evidence type="ECO:0000256" key="16">
    <source>
        <dbReference type="RuleBase" id="RU004516"/>
    </source>
</evidence>
<evidence type="ECO:0000256" key="8">
    <source>
        <dbReference type="ARBA" id="ARBA00022679"/>
    </source>
</evidence>
<keyword evidence="6 17" id="KW-0032">Aminotransferase</keyword>
<dbReference type="CDD" id="cd01557">
    <property type="entry name" value="BCAT_beta_family"/>
    <property type="match status" value="1"/>
</dbReference>
<comment type="catalytic activity">
    <reaction evidence="12 17">
        <text>L-isoleucine + 2-oxoglutarate = (S)-3-methyl-2-oxopentanoate + L-glutamate</text>
        <dbReference type="Rhea" id="RHEA:24801"/>
        <dbReference type="ChEBI" id="CHEBI:16810"/>
        <dbReference type="ChEBI" id="CHEBI:29985"/>
        <dbReference type="ChEBI" id="CHEBI:35146"/>
        <dbReference type="ChEBI" id="CHEBI:58045"/>
        <dbReference type="EC" id="2.6.1.42"/>
    </reaction>
</comment>
<dbReference type="RefSeq" id="WP_123662395.1">
    <property type="nucleotide sequence ID" value="NZ_RJKE01000001.1"/>
</dbReference>
<dbReference type="UniPathway" id="UPA00047">
    <property type="reaction ID" value="UER00058"/>
</dbReference>
<dbReference type="EMBL" id="RJKE01000001">
    <property type="protein sequence ID" value="ROO83318.1"/>
    <property type="molecule type" value="Genomic_DNA"/>
</dbReference>
<dbReference type="UniPathway" id="UPA00049">
    <property type="reaction ID" value="UER00062"/>
</dbReference>
<dbReference type="Gene3D" id="3.30.470.10">
    <property type="match status" value="1"/>
</dbReference>
<comment type="caution">
    <text evidence="18">The sequence shown here is derived from an EMBL/GenBank/DDBJ whole genome shotgun (WGS) entry which is preliminary data.</text>
</comment>
<dbReference type="InterPro" id="IPR043131">
    <property type="entry name" value="BCAT-like_N"/>
</dbReference>
<dbReference type="PIRSF" id="PIRSF006468">
    <property type="entry name" value="BCAT1"/>
    <property type="match status" value="1"/>
</dbReference>
<dbReference type="NCBIfam" id="NF009897">
    <property type="entry name" value="PRK13357.1"/>
    <property type="match status" value="1"/>
</dbReference>
<dbReference type="PANTHER" id="PTHR11825">
    <property type="entry name" value="SUBGROUP IIII AMINOTRANSFERASE"/>
    <property type="match status" value="1"/>
</dbReference>
<comment type="pathway">
    <text evidence="3">Amino-acid biosynthesis; L-valine biosynthesis; L-valine from pyruvate: step 4/4.</text>
</comment>
<dbReference type="Proteomes" id="UP000272400">
    <property type="component" value="Unassembled WGS sequence"/>
</dbReference>
<evidence type="ECO:0000256" key="6">
    <source>
        <dbReference type="ARBA" id="ARBA00022576"/>
    </source>
</evidence>
<evidence type="ECO:0000256" key="17">
    <source>
        <dbReference type="RuleBase" id="RU004517"/>
    </source>
</evidence>
<evidence type="ECO:0000313" key="19">
    <source>
        <dbReference type="Proteomes" id="UP000272400"/>
    </source>
</evidence>
<evidence type="ECO:0000256" key="3">
    <source>
        <dbReference type="ARBA" id="ARBA00004931"/>
    </source>
</evidence>
<evidence type="ECO:0000256" key="2">
    <source>
        <dbReference type="ARBA" id="ARBA00004824"/>
    </source>
</evidence>
<dbReference type="InterPro" id="IPR033939">
    <property type="entry name" value="BCAT_family"/>
</dbReference>
<dbReference type="GO" id="GO:0052654">
    <property type="term" value="F:L-leucine-2-oxoglutarate transaminase activity"/>
    <property type="evidence" value="ECO:0007669"/>
    <property type="project" value="RHEA"/>
</dbReference>
<evidence type="ECO:0000256" key="1">
    <source>
        <dbReference type="ARBA" id="ARBA00001933"/>
    </source>
</evidence>
<keyword evidence="9 16" id="KW-0663">Pyridoxal phosphate</keyword>
<sequence>MIEFAVKLAEQRKSPEEREAVLAEPGFGQVFTEHMITIEWDTERGWHDAQLRPYGPLSLDPATKVFHYAQELFEGMKAYRQPDGSIVSFRPEANAARFNVSCRRMAMPELPEETFLEALRLLVDADRDWVPTREGHSLYLRPFIIATETGMGVNYPSQKYLFCVIASPSGAYFSGAIKPVSVWLSTEYTRAAPGGTGFAKCGGNYAAAFVAQQEAVAQGCDQVVWLDAAEHRWVEEMGGMNLFFVYGSGADARIITPPATGTILPGITRDSILRLAPDLGIKVSEEPISVEQWRDDVASGALTEVFACGTAAVITPVGQVKGADGQFTISEEGGQTTLRLREELVGIQYGNRPDPYQWITTLA</sequence>
<evidence type="ECO:0000256" key="14">
    <source>
        <dbReference type="PIRSR" id="PIRSR006468-1"/>
    </source>
</evidence>
<name>A0A3N1CRJ7_9ACTN</name>
<dbReference type="GO" id="GO:0009097">
    <property type="term" value="P:isoleucine biosynthetic process"/>
    <property type="evidence" value="ECO:0007669"/>
    <property type="project" value="UniProtKB-UniPathway"/>
</dbReference>
<comment type="pathway">
    <text evidence="2">Amino-acid biosynthesis; L-isoleucine biosynthesis; L-isoleucine from 2-oxobutanoate: step 4/4.</text>
</comment>
<keyword evidence="7 17" id="KW-0028">Amino-acid biosynthesis</keyword>
<keyword evidence="19" id="KW-1185">Reference proteome</keyword>
<proteinExistence type="inferred from homology"/>
<dbReference type="InterPro" id="IPR018300">
    <property type="entry name" value="Aminotrans_IV_CS"/>
</dbReference>
<dbReference type="Gene3D" id="3.20.10.10">
    <property type="entry name" value="D-amino Acid Aminotransferase, subunit A, domain 2"/>
    <property type="match status" value="1"/>
</dbReference>
<dbReference type="OrthoDB" id="9804984at2"/>
<dbReference type="GO" id="GO:0009098">
    <property type="term" value="P:L-leucine biosynthetic process"/>
    <property type="evidence" value="ECO:0007669"/>
    <property type="project" value="UniProtKB-UniPathway"/>
</dbReference>
<evidence type="ECO:0000256" key="12">
    <source>
        <dbReference type="ARBA" id="ARBA00048798"/>
    </source>
</evidence>
<dbReference type="NCBIfam" id="TIGR01123">
    <property type="entry name" value="ilvE_II"/>
    <property type="match status" value="1"/>
</dbReference>
<evidence type="ECO:0000313" key="18">
    <source>
        <dbReference type="EMBL" id="ROO83318.1"/>
    </source>
</evidence>
<evidence type="ECO:0000256" key="4">
    <source>
        <dbReference type="ARBA" id="ARBA00005072"/>
    </source>
</evidence>
<evidence type="ECO:0000256" key="5">
    <source>
        <dbReference type="ARBA" id="ARBA00009320"/>
    </source>
</evidence>
<dbReference type="GO" id="GO:0052656">
    <property type="term" value="F:L-isoleucine-2-oxoglutarate transaminase activity"/>
    <property type="evidence" value="ECO:0007669"/>
    <property type="project" value="RHEA"/>
</dbReference>
<reference evidence="18 19" key="1">
    <citation type="submission" date="2018-11" db="EMBL/GenBank/DDBJ databases">
        <title>Sequencing the genomes of 1000 actinobacteria strains.</title>
        <authorList>
            <person name="Klenk H.-P."/>
        </authorList>
    </citation>
    <scope>NUCLEOTIDE SEQUENCE [LARGE SCALE GENOMIC DNA]</scope>
    <source>
        <strain evidence="18 19">DSM 44254</strain>
    </source>
</reference>
<keyword evidence="8 17" id="KW-0808">Transferase</keyword>
<evidence type="ECO:0000256" key="10">
    <source>
        <dbReference type="ARBA" id="ARBA00023304"/>
    </source>
</evidence>
<dbReference type="GO" id="GO:0052655">
    <property type="term" value="F:L-valine-2-oxoglutarate transaminase activity"/>
    <property type="evidence" value="ECO:0007669"/>
    <property type="project" value="RHEA"/>
</dbReference>
<dbReference type="EC" id="2.6.1.42" evidence="17"/>
<accession>A0A3N1CRJ7</accession>
<comment type="cofactor">
    <cofactor evidence="1 16">
        <name>pyridoxal 5'-phosphate</name>
        <dbReference type="ChEBI" id="CHEBI:597326"/>
    </cofactor>
</comment>
<dbReference type="Pfam" id="PF01063">
    <property type="entry name" value="Aminotran_4"/>
    <property type="match status" value="1"/>
</dbReference>
<dbReference type="InterPro" id="IPR036038">
    <property type="entry name" value="Aminotransferase-like"/>
</dbReference>
<evidence type="ECO:0000256" key="15">
    <source>
        <dbReference type="RuleBase" id="RU004106"/>
    </source>
</evidence>
<evidence type="ECO:0000256" key="11">
    <source>
        <dbReference type="ARBA" id="ARBA00048212"/>
    </source>
</evidence>
<comment type="catalytic activity">
    <reaction evidence="13 17">
        <text>L-leucine + 2-oxoglutarate = 4-methyl-2-oxopentanoate + L-glutamate</text>
        <dbReference type="Rhea" id="RHEA:18321"/>
        <dbReference type="ChEBI" id="CHEBI:16810"/>
        <dbReference type="ChEBI" id="CHEBI:17865"/>
        <dbReference type="ChEBI" id="CHEBI:29985"/>
        <dbReference type="ChEBI" id="CHEBI:57427"/>
        <dbReference type="EC" id="2.6.1.42"/>
    </reaction>
</comment>
<comment type="catalytic activity">
    <reaction evidence="11 17">
        <text>L-valine + 2-oxoglutarate = 3-methyl-2-oxobutanoate + L-glutamate</text>
        <dbReference type="Rhea" id="RHEA:24813"/>
        <dbReference type="ChEBI" id="CHEBI:11851"/>
        <dbReference type="ChEBI" id="CHEBI:16810"/>
        <dbReference type="ChEBI" id="CHEBI:29985"/>
        <dbReference type="ChEBI" id="CHEBI:57762"/>
        <dbReference type="EC" id="2.6.1.42"/>
    </reaction>
</comment>
<dbReference type="GO" id="GO:0009099">
    <property type="term" value="P:L-valine biosynthetic process"/>
    <property type="evidence" value="ECO:0007669"/>
    <property type="project" value="UniProtKB-UniPathway"/>
</dbReference>
<dbReference type="PROSITE" id="PS00770">
    <property type="entry name" value="AA_TRANSFER_CLASS_4"/>
    <property type="match status" value="1"/>
</dbReference>
<dbReference type="AlphaFoldDB" id="A0A3N1CRJ7"/>
<dbReference type="InterPro" id="IPR005786">
    <property type="entry name" value="B_amino_transII"/>
</dbReference>
<gene>
    <name evidence="18" type="ORF">EDD29_0817</name>
</gene>